<evidence type="ECO:0000256" key="2">
    <source>
        <dbReference type="ARBA" id="ARBA00009904"/>
    </source>
</evidence>
<dbReference type="EMBL" id="JAGEUA010000003">
    <property type="protein sequence ID" value="KAL0992783.1"/>
    <property type="molecule type" value="Genomic_DNA"/>
</dbReference>
<protein>
    <recommendedName>
        <fullName evidence="8">V-type proton ATPase subunit a</fullName>
    </recommendedName>
</protein>
<name>A0ABD0X0C1_UMBPY</name>
<keyword evidence="3 8" id="KW-0813">Transport</keyword>
<comment type="subcellular location">
    <subcellularLocation>
        <location evidence="1">Membrane</location>
        <topology evidence="1">Multi-pass membrane protein</topology>
    </subcellularLocation>
</comment>
<accession>A0ABD0X0C1</accession>
<evidence type="ECO:0000256" key="3">
    <source>
        <dbReference type="ARBA" id="ARBA00022448"/>
    </source>
</evidence>
<dbReference type="PANTHER" id="PTHR11629:SF91">
    <property type="entry name" value="V-TYPE PROTON ATPASE SUBUNIT A"/>
    <property type="match status" value="1"/>
</dbReference>
<keyword evidence="8" id="KW-0375">Hydrogen ion transport</keyword>
<keyword evidence="6 8" id="KW-0406">Ion transport</keyword>
<keyword evidence="5" id="KW-1133">Transmembrane helix</keyword>
<proteinExistence type="inferred from homology"/>
<evidence type="ECO:0000313" key="10">
    <source>
        <dbReference type="EMBL" id="KAL0992783.1"/>
    </source>
</evidence>
<dbReference type="Pfam" id="PF01496">
    <property type="entry name" value="V_ATPase_I"/>
    <property type="match status" value="1"/>
</dbReference>
<evidence type="ECO:0000256" key="6">
    <source>
        <dbReference type="ARBA" id="ARBA00023065"/>
    </source>
</evidence>
<evidence type="ECO:0000256" key="7">
    <source>
        <dbReference type="ARBA" id="ARBA00023136"/>
    </source>
</evidence>
<comment type="function">
    <text evidence="8">Essential component of the vacuolar proton pump (V-ATPase), a multimeric enzyme that catalyzes the translocation of protons across the membranes. Required for assembly and activity of the V-ATPase.</text>
</comment>
<evidence type="ECO:0000256" key="9">
    <source>
        <dbReference type="SAM" id="Coils"/>
    </source>
</evidence>
<sequence length="170" mass="19476">MGELFRSEEMTLAQLYLQSESAYCCVSELGEIGMVQFRDLNPDVNVFQRKFVNEVRRCEEMDRKLRFVEKEIKKANIPILDTGENPEVPLPRDMIDLEATFEKLENELKEINTNQEALKKNFLNQEALKKNFLEVSSTVNTKGAHSIILLTQSILTASSTVMHHLGDTKP</sequence>
<dbReference type="AlphaFoldDB" id="A0ABD0X0C1"/>
<dbReference type="InterPro" id="IPR002490">
    <property type="entry name" value="V-ATPase_116kDa_su"/>
</dbReference>
<comment type="caution">
    <text evidence="10">The sequence shown here is derived from an EMBL/GenBank/DDBJ whole genome shotgun (WGS) entry which is preliminary data.</text>
</comment>
<keyword evidence="9" id="KW-0175">Coiled coil</keyword>
<dbReference type="Proteomes" id="UP001557470">
    <property type="component" value="Unassembled WGS sequence"/>
</dbReference>
<dbReference type="GO" id="GO:0016020">
    <property type="term" value="C:membrane"/>
    <property type="evidence" value="ECO:0007669"/>
    <property type="project" value="UniProtKB-SubCell"/>
</dbReference>
<keyword evidence="11" id="KW-1185">Reference proteome</keyword>
<evidence type="ECO:0000256" key="4">
    <source>
        <dbReference type="ARBA" id="ARBA00022692"/>
    </source>
</evidence>
<comment type="similarity">
    <text evidence="2 8">Belongs to the V-ATPase 116 kDa subunit family.</text>
</comment>
<reference evidence="10 11" key="1">
    <citation type="submission" date="2024-06" db="EMBL/GenBank/DDBJ databases">
        <authorList>
            <person name="Pan Q."/>
            <person name="Wen M."/>
            <person name="Jouanno E."/>
            <person name="Zahm M."/>
            <person name="Klopp C."/>
            <person name="Cabau C."/>
            <person name="Louis A."/>
            <person name="Berthelot C."/>
            <person name="Parey E."/>
            <person name="Roest Crollius H."/>
            <person name="Montfort J."/>
            <person name="Robinson-Rechavi M."/>
            <person name="Bouchez O."/>
            <person name="Lampietro C."/>
            <person name="Lopez Roques C."/>
            <person name="Donnadieu C."/>
            <person name="Postlethwait J."/>
            <person name="Bobe J."/>
            <person name="Verreycken H."/>
            <person name="Guiguen Y."/>
        </authorList>
    </citation>
    <scope>NUCLEOTIDE SEQUENCE [LARGE SCALE GENOMIC DNA]</scope>
    <source>
        <strain evidence="10">Up_M1</strain>
        <tissue evidence="10">Testis</tissue>
    </source>
</reference>
<evidence type="ECO:0000256" key="8">
    <source>
        <dbReference type="RuleBase" id="RU361189"/>
    </source>
</evidence>
<dbReference type="GO" id="GO:1902600">
    <property type="term" value="P:proton transmembrane transport"/>
    <property type="evidence" value="ECO:0007669"/>
    <property type="project" value="UniProtKB-KW"/>
</dbReference>
<organism evidence="10 11">
    <name type="scientific">Umbra pygmaea</name>
    <name type="common">Eastern mudminnow</name>
    <dbReference type="NCBI Taxonomy" id="75934"/>
    <lineage>
        <taxon>Eukaryota</taxon>
        <taxon>Metazoa</taxon>
        <taxon>Chordata</taxon>
        <taxon>Craniata</taxon>
        <taxon>Vertebrata</taxon>
        <taxon>Euteleostomi</taxon>
        <taxon>Actinopterygii</taxon>
        <taxon>Neopterygii</taxon>
        <taxon>Teleostei</taxon>
        <taxon>Protacanthopterygii</taxon>
        <taxon>Esociformes</taxon>
        <taxon>Umbridae</taxon>
        <taxon>Umbra</taxon>
    </lineage>
</organism>
<evidence type="ECO:0000256" key="5">
    <source>
        <dbReference type="ARBA" id="ARBA00022989"/>
    </source>
</evidence>
<feature type="coiled-coil region" evidence="9">
    <location>
        <begin position="94"/>
        <end position="121"/>
    </location>
</feature>
<gene>
    <name evidence="10" type="ORF">UPYG_G00098340</name>
</gene>
<keyword evidence="4" id="KW-0812">Transmembrane</keyword>
<keyword evidence="7" id="KW-0472">Membrane</keyword>
<dbReference type="PANTHER" id="PTHR11629">
    <property type="entry name" value="VACUOLAR PROTON ATPASES"/>
    <property type="match status" value="1"/>
</dbReference>
<evidence type="ECO:0000256" key="1">
    <source>
        <dbReference type="ARBA" id="ARBA00004141"/>
    </source>
</evidence>
<evidence type="ECO:0000313" key="11">
    <source>
        <dbReference type="Proteomes" id="UP001557470"/>
    </source>
</evidence>